<reference evidence="1 2" key="1">
    <citation type="submission" date="2021-06" db="EMBL/GenBank/DDBJ databases">
        <title>Caerostris darwini draft genome.</title>
        <authorList>
            <person name="Kono N."/>
            <person name="Arakawa K."/>
        </authorList>
    </citation>
    <scope>NUCLEOTIDE SEQUENCE [LARGE SCALE GENOMIC DNA]</scope>
</reference>
<dbReference type="EMBL" id="BPLQ01001706">
    <property type="protein sequence ID" value="GIX84150.1"/>
    <property type="molecule type" value="Genomic_DNA"/>
</dbReference>
<evidence type="ECO:0000313" key="1">
    <source>
        <dbReference type="EMBL" id="GIX84150.1"/>
    </source>
</evidence>
<gene>
    <name evidence="1" type="ORF">CDAR_530391</name>
</gene>
<dbReference type="Proteomes" id="UP001054837">
    <property type="component" value="Unassembled WGS sequence"/>
</dbReference>
<protein>
    <submittedName>
        <fullName evidence="1">Uncharacterized protein</fullName>
    </submittedName>
</protein>
<accession>A0AAV4NIM5</accession>
<dbReference type="AlphaFoldDB" id="A0AAV4NIM5"/>
<keyword evidence="2" id="KW-1185">Reference proteome</keyword>
<proteinExistence type="predicted"/>
<organism evidence="1 2">
    <name type="scientific">Caerostris darwini</name>
    <dbReference type="NCBI Taxonomy" id="1538125"/>
    <lineage>
        <taxon>Eukaryota</taxon>
        <taxon>Metazoa</taxon>
        <taxon>Ecdysozoa</taxon>
        <taxon>Arthropoda</taxon>
        <taxon>Chelicerata</taxon>
        <taxon>Arachnida</taxon>
        <taxon>Araneae</taxon>
        <taxon>Araneomorphae</taxon>
        <taxon>Entelegynae</taxon>
        <taxon>Araneoidea</taxon>
        <taxon>Araneidae</taxon>
        <taxon>Caerostris</taxon>
    </lineage>
</organism>
<sequence length="112" mass="12755">MQIQLDKYNDDLRLKVTVLSLLKVPNESKRKFYFDYNTIRGLKSSSHFSKDQPRLITDPVLLKNPLRATQASPSLRKSDQISSLLPSKETRFGVARTHSAKADSCYPRGCIN</sequence>
<name>A0AAV4NIM5_9ARAC</name>
<evidence type="ECO:0000313" key="2">
    <source>
        <dbReference type="Proteomes" id="UP001054837"/>
    </source>
</evidence>
<comment type="caution">
    <text evidence="1">The sequence shown here is derived from an EMBL/GenBank/DDBJ whole genome shotgun (WGS) entry which is preliminary data.</text>
</comment>